<dbReference type="GO" id="GO:0038203">
    <property type="term" value="P:TORC2 signaling"/>
    <property type="evidence" value="ECO:0007669"/>
    <property type="project" value="TreeGrafter"/>
</dbReference>
<dbReference type="Pfam" id="PF08539">
    <property type="entry name" value="HbrB"/>
    <property type="match status" value="1"/>
</dbReference>
<proteinExistence type="inferred from homology"/>
<dbReference type="GO" id="GO:0031932">
    <property type="term" value="C:TORC2 complex"/>
    <property type="evidence" value="ECO:0007669"/>
    <property type="project" value="TreeGrafter"/>
</dbReference>
<comment type="caution">
    <text evidence="2">The sequence shown here is derived from an EMBL/GenBank/DDBJ whole genome shotgun (WGS) entry which is preliminary data.</text>
</comment>
<dbReference type="Proteomes" id="UP001187343">
    <property type="component" value="Unassembled WGS sequence"/>
</dbReference>
<dbReference type="InterPro" id="IPR013745">
    <property type="entry name" value="Bit61/PRR5"/>
</dbReference>
<dbReference type="AlphaFoldDB" id="A0AA88QLH1"/>
<accession>A0AA88QLH1</accession>
<name>A0AA88QLH1_9TELE</name>
<evidence type="ECO:0000313" key="2">
    <source>
        <dbReference type="EMBL" id="KAK2914074.1"/>
    </source>
</evidence>
<dbReference type="EMBL" id="JAUYZG010000002">
    <property type="protein sequence ID" value="KAK2914074.1"/>
    <property type="molecule type" value="Genomic_DNA"/>
</dbReference>
<keyword evidence="3" id="KW-1185">Reference proteome</keyword>
<comment type="similarity">
    <text evidence="1">Belongs to the PROTOR family.</text>
</comment>
<gene>
    <name evidence="2" type="ORF">Q8A67_002473</name>
</gene>
<evidence type="ECO:0000313" key="3">
    <source>
        <dbReference type="Proteomes" id="UP001187343"/>
    </source>
</evidence>
<evidence type="ECO:0000256" key="1">
    <source>
        <dbReference type="ARBA" id="ARBA00010453"/>
    </source>
</evidence>
<dbReference type="PANTHER" id="PTHR32428:SF3">
    <property type="entry name" value="PROLINE-RICH PROTEIN 5-LIKE"/>
    <property type="match status" value="1"/>
</dbReference>
<reference evidence="2" key="1">
    <citation type="submission" date="2023-08" db="EMBL/GenBank/DDBJ databases">
        <title>Chromosome-level Genome Assembly of mud carp (Cirrhinus molitorella).</title>
        <authorList>
            <person name="Liu H."/>
        </authorList>
    </citation>
    <scope>NUCLEOTIDE SEQUENCE</scope>
    <source>
        <strain evidence="2">Prfri</strain>
        <tissue evidence="2">Muscle</tissue>
    </source>
</reference>
<sequence length="285" mass="32449">MDRLDLHSAPSTADAIQHSPSIALTNNIYTAVIRVFKGEELQPNELYCLNENTRWLLRTDMGFFIKEYFQNQILTKGLSIILGEIQKHEGERQLFVLAQVWDRFFTEILPTLQAILYPLQGQELTVRQMALLSFRDLVLMKLSLGDLLRKNLPHIPASITQMLLVLQGIQESRGPSKEYCQLENLVALVVTPYLWNCKHTSCTESATRAQVSHPEIRITHYISEGSLLSPVVEQEGDVYLERVGNLRRHSVTNAHSDIQLLTVTSRVYTGMDDSCETIDTTKTHL</sequence>
<dbReference type="PANTHER" id="PTHR32428">
    <property type="entry name" value="TARGET OF RAPAMYCIN COMPLEX 2 SUBUNIT BIT61-RELATED"/>
    <property type="match status" value="1"/>
</dbReference>
<protein>
    <submittedName>
        <fullName evidence="2">Uncharacterized protein</fullName>
    </submittedName>
</protein>
<organism evidence="2 3">
    <name type="scientific">Cirrhinus molitorella</name>
    <name type="common">mud carp</name>
    <dbReference type="NCBI Taxonomy" id="172907"/>
    <lineage>
        <taxon>Eukaryota</taxon>
        <taxon>Metazoa</taxon>
        <taxon>Chordata</taxon>
        <taxon>Craniata</taxon>
        <taxon>Vertebrata</taxon>
        <taxon>Euteleostomi</taxon>
        <taxon>Actinopterygii</taxon>
        <taxon>Neopterygii</taxon>
        <taxon>Teleostei</taxon>
        <taxon>Ostariophysi</taxon>
        <taxon>Cypriniformes</taxon>
        <taxon>Cyprinidae</taxon>
        <taxon>Labeoninae</taxon>
        <taxon>Labeonini</taxon>
        <taxon>Cirrhinus</taxon>
    </lineage>
</organism>